<accession>A0ABQ9YRR4</accession>
<evidence type="ECO:0000313" key="2">
    <source>
        <dbReference type="Proteomes" id="UP001234178"/>
    </source>
</evidence>
<organism evidence="1 2">
    <name type="scientific">Daphnia magna</name>
    <dbReference type="NCBI Taxonomy" id="35525"/>
    <lineage>
        <taxon>Eukaryota</taxon>
        <taxon>Metazoa</taxon>
        <taxon>Ecdysozoa</taxon>
        <taxon>Arthropoda</taxon>
        <taxon>Crustacea</taxon>
        <taxon>Branchiopoda</taxon>
        <taxon>Diplostraca</taxon>
        <taxon>Cladocera</taxon>
        <taxon>Anomopoda</taxon>
        <taxon>Daphniidae</taxon>
        <taxon>Daphnia</taxon>
    </lineage>
</organism>
<sequence>MSAVSWWVLPFVSYRDVCNKCLSSPSKALYFLFRARREQLLATASGGKKKKEKKKIVGSGRSAANRIAGTSQTLSYWLPWRKKKYTHTRRRESLLERRQSRVDEYGKLSAAWQQTPKGNAFFLMIPVKALSRLLAQLPSRAEKEGKTKKKIV</sequence>
<evidence type="ECO:0000313" key="1">
    <source>
        <dbReference type="EMBL" id="KAK4003307.1"/>
    </source>
</evidence>
<dbReference type="Proteomes" id="UP001234178">
    <property type="component" value="Unassembled WGS sequence"/>
</dbReference>
<proteinExistence type="predicted"/>
<name>A0ABQ9YRR4_9CRUS</name>
<keyword evidence="2" id="KW-1185">Reference proteome</keyword>
<protein>
    <submittedName>
        <fullName evidence="1">Uncharacterized protein</fullName>
    </submittedName>
</protein>
<comment type="caution">
    <text evidence="1">The sequence shown here is derived from an EMBL/GenBank/DDBJ whole genome shotgun (WGS) entry which is preliminary data.</text>
</comment>
<reference evidence="1 2" key="1">
    <citation type="journal article" date="2023" name="Nucleic Acids Res.">
        <title>The hologenome of Daphnia magna reveals possible DNA methylation and microbiome-mediated evolution of the host genome.</title>
        <authorList>
            <person name="Chaturvedi A."/>
            <person name="Li X."/>
            <person name="Dhandapani V."/>
            <person name="Marshall H."/>
            <person name="Kissane S."/>
            <person name="Cuenca-Cambronero M."/>
            <person name="Asole G."/>
            <person name="Calvet F."/>
            <person name="Ruiz-Romero M."/>
            <person name="Marangio P."/>
            <person name="Guigo R."/>
            <person name="Rago D."/>
            <person name="Mirbahai L."/>
            <person name="Eastwood N."/>
            <person name="Colbourne J.K."/>
            <person name="Zhou J."/>
            <person name="Mallon E."/>
            <person name="Orsini L."/>
        </authorList>
    </citation>
    <scope>NUCLEOTIDE SEQUENCE [LARGE SCALE GENOMIC DNA]</scope>
    <source>
        <strain evidence="1">LRV0_1</strain>
    </source>
</reference>
<dbReference type="EMBL" id="JAOYFB010000001">
    <property type="protein sequence ID" value="KAK4003307.1"/>
    <property type="molecule type" value="Genomic_DNA"/>
</dbReference>
<gene>
    <name evidence="1" type="ORF">OUZ56_005078</name>
</gene>